<gene>
    <name evidence="1" type="ORF">METZ01_LOCUS126446</name>
</gene>
<dbReference type="AlphaFoldDB" id="A0A381YAE9"/>
<evidence type="ECO:0000313" key="1">
    <source>
        <dbReference type="EMBL" id="SVA73592.1"/>
    </source>
</evidence>
<name>A0A381YAE9_9ZZZZ</name>
<organism evidence="1">
    <name type="scientific">marine metagenome</name>
    <dbReference type="NCBI Taxonomy" id="408172"/>
    <lineage>
        <taxon>unclassified sequences</taxon>
        <taxon>metagenomes</taxon>
        <taxon>ecological metagenomes</taxon>
    </lineage>
</organism>
<protein>
    <submittedName>
        <fullName evidence="1">Uncharacterized protein</fullName>
    </submittedName>
</protein>
<reference evidence="1" key="1">
    <citation type="submission" date="2018-05" db="EMBL/GenBank/DDBJ databases">
        <authorList>
            <person name="Lanie J.A."/>
            <person name="Ng W.-L."/>
            <person name="Kazmierczak K.M."/>
            <person name="Andrzejewski T.M."/>
            <person name="Davidsen T.M."/>
            <person name="Wayne K.J."/>
            <person name="Tettelin H."/>
            <person name="Glass J.I."/>
            <person name="Rusch D."/>
            <person name="Podicherti R."/>
            <person name="Tsui H.-C.T."/>
            <person name="Winkler M.E."/>
        </authorList>
    </citation>
    <scope>NUCLEOTIDE SEQUENCE</scope>
</reference>
<sequence>MIPVVESFHQPGGTLCGPLMTSCLVHIVLQKTASIGGFCAKIFLAVVGWNNDVWP</sequence>
<dbReference type="EMBL" id="UINC01017681">
    <property type="protein sequence ID" value="SVA73592.1"/>
    <property type="molecule type" value="Genomic_DNA"/>
</dbReference>
<accession>A0A381YAE9</accession>
<proteinExistence type="predicted"/>